<proteinExistence type="predicted"/>
<keyword evidence="1" id="KW-1185">Reference proteome</keyword>
<reference evidence="1" key="1">
    <citation type="journal article" date="2014" name="Nat. Commun.">
        <title>The tobacco genome sequence and its comparison with those of tomato and potato.</title>
        <authorList>
            <person name="Sierro N."/>
            <person name="Battey J.N."/>
            <person name="Ouadi S."/>
            <person name="Bakaher N."/>
            <person name="Bovet L."/>
            <person name="Willig A."/>
            <person name="Goepfert S."/>
            <person name="Peitsch M.C."/>
            <person name="Ivanov N.V."/>
        </authorList>
    </citation>
    <scope>NUCLEOTIDE SEQUENCE [LARGE SCALE GENOMIC DNA]</scope>
</reference>
<name>A0AC58TKX5_TOBAC</name>
<evidence type="ECO:0000313" key="1">
    <source>
        <dbReference type="Proteomes" id="UP000790787"/>
    </source>
</evidence>
<dbReference type="RefSeq" id="XP_075097878.1">
    <property type="nucleotide sequence ID" value="XM_075241777.1"/>
</dbReference>
<organism evidence="1 2">
    <name type="scientific">Nicotiana tabacum</name>
    <name type="common">Common tobacco</name>
    <dbReference type="NCBI Taxonomy" id="4097"/>
    <lineage>
        <taxon>Eukaryota</taxon>
        <taxon>Viridiplantae</taxon>
        <taxon>Streptophyta</taxon>
        <taxon>Embryophyta</taxon>
        <taxon>Tracheophyta</taxon>
        <taxon>Spermatophyta</taxon>
        <taxon>Magnoliopsida</taxon>
        <taxon>eudicotyledons</taxon>
        <taxon>Gunneridae</taxon>
        <taxon>Pentapetalae</taxon>
        <taxon>asterids</taxon>
        <taxon>lamiids</taxon>
        <taxon>Solanales</taxon>
        <taxon>Solanaceae</taxon>
        <taxon>Nicotianoideae</taxon>
        <taxon>Nicotianeae</taxon>
        <taxon>Nicotiana</taxon>
    </lineage>
</organism>
<protein>
    <submittedName>
        <fullName evidence="2">Uncharacterized protein LOC142175197</fullName>
    </submittedName>
</protein>
<sequence>MGKSCIRGPHSQKAIKGQALANHLVKNPVDGDYDPLTTYFPDEEVLFTRKDITESYPGWRMFFDGAVNFKGVKIGAVLILESRRHYPVSAKIRFPSTNNMAEYEACILRIRMVTDMNIKELLVKGDSDLLIHQVKGEWSTKNVKILPYLHCVKELCKKFTKIEFKHVPRIQNEFVDALANLSSMIQH</sequence>
<accession>A0AC58TKX5</accession>
<evidence type="ECO:0000313" key="2">
    <source>
        <dbReference type="RefSeq" id="XP_075097878.1"/>
    </source>
</evidence>
<dbReference type="Proteomes" id="UP000790787">
    <property type="component" value="Chromosome 21"/>
</dbReference>
<gene>
    <name evidence="2" type="primary">LOC142175197</name>
</gene>
<reference evidence="2" key="2">
    <citation type="submission" date="2025-08" db="UniProtKB">
        <authorList>
            <consortium name="RefSeq"/>
        </authorList>
    </citation>
    <scope>IDENTIFICATION</scope>
    <source>
        <tissue evidence="2">Leaf</tissue>
    </source>
</reference>